<organism evidence="1 2">
    <name type="scientific">Campylobacter gracilis RM3268</name>
    <dbReference type="NCBI Taxonomy" id="553220"/>
    <lineage>
        <taxon>Bacteria</taxon>
        <taxon>Pseudomonadati</taxon>
        <taxon>Campylobacterota</taxon>
        <taxon>Epsilonproteobacteria</taxon>
        <taxon>Campylobacterales</taxon>
        <taxon>Campylobacteraceae</taxon>
        <taxon>Campylobacter</taxon>
    </lineage>
</organism>
<accession>C8PDR3</accession>
<dbReference type="Proteomes" id="UP000005709">
    <property type="component" value="Unassembled WGS sequence"/>
</dbReference>
<keyword evidence="2" id="KW-1185">Reference proteome</keyword>
<dbReference type="STRING" id="824.CGRAC_0557"/>
<name>C8PDR3_9BACT</name>
<sequence length="70" mass="8468">MFFIRRKQQKGVYFVFNDSDIKYYKEDKAYKSLKLEQIGAVAISFDPRWDRRQRISIPEMMFLSLWPLGA</sequence>
<protein>
    <submittedName>
        <fullName evidence="1">Uncharacterized protein</fullName>
    </submittedName>
</protein>
<dbReference type="EMBL" id="ACYG01000002">
    <property type="protein sequence ID" value="EEV19044.1"/>
    <property type="molecule type" value="Genomic_DNA"/>
</dbReference>
<proteinExistence type="predicted"/>
<dbReference type="AlphaFoldDB" id="C8PDR3"/>
<reference evidence="1 2" key="1">
    <citation type="submission" date="2009-07" db="EMBL/GenBank/DDBJ databases">
        <authorList>
            <person name="Madupu R."/>
            <person name="Sebastian Y."/>
            <person name="Durkin A.S."/>
            <person name="Torralba M."/>
            <person name="Methe B."/>
            <person name="Sutton G.G."/>
            <person name="Strausberg R.L."/>
            <person name="Nelson K.E."/>
        </authorList>
    </citation>
    <scope>NUCLEOTIDE SEQUENCE [LARGE SCALE GENOMIC DNA]</scope>
    <source>
        <strain evidence="1 2">RM3268</strain>
    </source>
</reference>
<evidence type="ECO:0000313" key="2">
    <source>
        <dbReference type="Proteomes" id="UP000005709"/>
    </source>
</evidence>
<evidence type="ECO:0000313" key="1">
    <source>
        <dbReference type="EMBL" id="EEV19044.1"/>
    </source>
</evidence>
<comment type="caution">
    <text evidence="1">The sequence shown here is derived from an EMBL/GenBank/DDBJ whole genome shotgun (WGS) entry which is preliminary data.</text>
</comment>
<gene>
    <name evidence="1" type="ORF">CAMGR0001_2777</name>
</gene>